<name>A0ACC0L0R8_CHOFU</name>
<gene>
    <name evidence="1" type="ORF">MSG28_005949</name>
</gene>
<keyword evidence="2" id="KW-1185">Reference proteome</keyword>
<comment type="caution">
    <text evidence="1">The sequence shown here is derived from an EMBL/GenBank/DDBJ whole genome shotgun (WGS) entry which is preliminary data.</text>
</comment>
<sequence>MEFHEFSGRIAAAMMQDSGDDDAALSSSRIGTTYTWLLPATRPQAYEISLTLELSTLGIGANENNYFQRMYSQMVELVEPVHLPRLVPTTLEEWLKIAEGYETIWQFPHCIGALDGKHRYLSRDNIEVLPTDNVVDLDTNNNNNPSVAAIAIREELREYFISTTGEVHGSTNMQVKYLKEKKGLPQEFPECLHPVMALHWFRDPEIGLQALRLDQPIRLVE</sequence>
<dbReference type="EMBL" id="CM046109">
    <property type="protein sequence ID" value="KAI8442436.1"/>
    <property type="molecule type" value="Genomic_DNA"/>
</dbReference>
<accession>A0ACC0L0R8</accession>
<dbReference type="Proteomes" id="UP001064048">
    <property type="component" value="Chromosome 9"/>
</dbReference>
<reference evidence="1 2" key="1">
    <citation type="journal article" date="2022" name="Genome Biol. Evol.">
        <title>The Spruce Budworm Genome: Reconstructing the Evolutionary History of Antifreeze Proteins.</title>
        <authorList>
            <person name="Beliveau C."/>
            <person name="Gagne P."/>
            <person name="Picq S."/>
            <person name="Vernygora O."/>
            <person name="Keeling C.I."/>
            <person name="Pinkney K."/>
            <person name="Doucet D."/>
            <person name="Wen F."/>
            <person name="Johnston J.S."/>
            <person name="Maaroufi H."/>
            <person name="Boyle B."/>
            <person name="Laroche J."/>
            <person name="Dewar K."/>
            <person name="Juretic N."/>
            <person name="Blackburn G."/>
            <person name="Nisole A."/>
            <person name="Brunet B."/>
            <person name="Brandao M."/>
            <person name="Lumley L."/>
            <person name="Duan J."/>
            <person name="Quan G."/>
            <person name="Lucarotti C.J."/>
            <person name="Roe A.D."/>
            <person name="Sperling F.A.H."/>
            <person name="Levesque R.C."/>
            <person name="Cusson M."/>
        </authorList>
    </citation>
    <scope>NUCLEOTIDE SEQUENCE [LARGE SCALE GENOMIC DNA]</scope>
    <source>
        <strain evidence="1">Glfc:IPQL:Cfum</strain>
    </source>
</reference>
<evidence type="ECO:0000313" key="2">
    <source>
        <dbReference type="Proteomes" id="UP001064048"/>
    </source>
</evidence>
<proteinExistence type="predicted"/>
<protein>
    <submittedName>
        <fullName evidence="1">Uncharacterized protein</fullName>
    </submittedName>
</protein>
<evidence type="ECO:0000313" key="1">
    <source>
        <dbReference type="EMBL" id="KAI8442436.1"/>
    </source>
</evidence>
<organism evidence="1 2">
    <name type="scientific">Choristoneura fumiferana</name>
    <name type="common">Spruce budworm moth</name>
    <name type="synonym">Archips fumiferana</name>
    <dbReference type="NCBI Taxonomy" id="7141"/>
    <lineage>
        <taxon>Eukaryota</taxon>
        <taxon>Metazoa</taxon>
        <taxon>Ecdysozoa</taxon>
        <taxon>Arthropoda</taxon>
        <taxon>Hexapoda</taxon>
        <taxon>Insecta</taxon>
        <taxon>Pterygota</taxon>
        <taxon>Neoptera</taxon>
        <taxon>Endopterygota</taxon>
        <taxon>Lepidoptera</taxon>
        <taxon>Glossata</taxon>
        <taxon>Ditrysia</taxon>
        <taxon>Tortricoidea</taxon>
        <taxon>Tortricidae</taxon>
        <taxon>Tortricinae</taxon>
        <taxon>Choristoneura</taxon>
    </lineage>
</organism>